<evidence type="ECO:0000313" key="1">
    <source>
        <dbReference type="EMBL" id="CAH3145784.1"/>
    </source>
</evidence>
<organism evidence="1 2">
    <name type="scientific">Porites lobata</name>
    <dbReference type="NCBI Taxonomy" id="104759"/>
    <lineage>
        <taxon>Eukaryota</taxon>
        <taxon>Metazoa</taxon>
        <taxon>Cnidaria</taxon>
        <taxon>Anthozoa</taxon>
        <taxon>Hexacorallia</taxon>
        <taxon>Scleractinia</taxon>
        <taxon>Fungiina</taxon>
        <taxon>Poritidae</taxon>
        <taxon>Porites</taxon>
    </lineage>
</organism>
<dbReference type="Proteomes" id="UP001159405">
    <property type="component" value="Unassembled WGS sequence"/>
</dbReference>
<comment type="caution">
    <text evidence="1">The sequence shown here is derived from an EMBL/GenBank/DDBJ whole genome shotgun (WGS) entry which is preliminary data.</text>
</comment>
<dbReference type="EMBL" id="CALNXK010000077">
    <property type="protein sequence ID" value="CAH3145784.1"/>
    <property type="molecule type" value="Genomic_DNA"/>
</dbReference>
<reference evidence="1 2" key="1">
    <citation type="submission" date="2022-05" db="EMBL/GenBank/DDBJ databases">
        <authorList>
            <consortium name="Genoscope - CEA"/>
            <person name="William W."/>
        </authorList>
    </citation>
    <scope>NUCLEOTIDE SEQUENCE [LARGE SCALE GENOMIC DNA]</scope>
</reference>
<accession>A0ABN8PL25</accession>
<feature type="non-terminal residue" evidence="1">
    <location>
        <position position="156"/>
    </location>
</feature>
<proteinExistence type="predicted"/>
<name>A0ABN8PL25_9CNID</name>
<sequence>MCTGVVDHQESIPAKPTTRNVHRVVPVRIAGGAIVNCRGGIDANKVNELFQEHLSNYFTFSYLDSLPADFSQFDLTNVNKSLVELRVYTDEARHDLDLLSNTWLVDEFEQSLKSMANYRQAMQHLNEVCRSLSEYMEKNLLLLAGDWPTWYYNKKL</sequence>
<keyword evidence="2" id="KW-1185">Reference proteome</keyword>
<gene>
    <name evidence="1" type="ORF">PLOB_00044701</name>
</gene>
<evidence type="ECO:0000313" key="2">
    <source>
        <dbReference type="Proteomes" id="UP001159405"/>
    </source>
</evidence>
<protein>
    <submittedName>
        <fullName evidence="1">Uncharacterized protein</fullName>
    </submittedName>
</protein>